<evidence type="ECO:0000256" key="4">
    <source>
        <dbReference type="HAMAP-Rule" id="MF_01601"/>
    </source>
</evidence>
<dbReference type="Gene3D" id="3.40.50.720">
    <property type="entry name" value="NAD(P)-binding Rossmann-like Domain"/>
    <property type="match status" value="1"/>
</dbReference>
<dbReference type="GO" id="GO:0050661">
    <property type="term" value="F:NADP binding"/>
    <property type="evidence" value="ECO:0007669"/>
    <property type="project" value="InterPro"/>
</dbReference>
<feature type="binding site" evidence="4">
    <location>
        <position position="146"/>
    </location>
    <ligand>
        <name>NADP(+)</name>
        <dbReference type="ChEBI" id="CHEBI:58349"/>
    </ligand>
</feature>
<accession>T2G8J3</accession>
<keyword evidence="7" id="KW-1185">Reference proteome</keyword>
<feature type="binding site" evidence="4">
    <location>
        <position position="37"/>
    </location>
    <ligand>
        <name>NADP(+)</name>
        <dbReference type="ChEBI" id="CHEBI:58349"/>
    </ligand>
</feature>
<evidence type="ECO:0000256" key="1">
    <source>
        <dbReference type="ARBA" id="ARBA00022857"/>
    </source>
</evidence>
<feature type="binding site" evidence="4">
    <location>
        <position position="170"/>
    </location>
    <ligand>
        <name>NADP(+)</name>
        <dbReference type="ChEBI" id="CHEBI:58349"/>
    </ligand>
</feature>
<comment type="subunit">
    <text evidence="4">Homopentamer.</text>
</comment>
<feature type="active site" description="Proton acceptor" evidence="4">
    <location>
        <position position="142"/>
    </location>
</feature>
<dbReference type="InterPro" id="IPR001509">
    <property type="entry name" value="Epimerase_deHydtase"/>
</dbReference>
<feature type="binding site" evidence="4">
    <location>
        <begin position="30"/>
        <end position="31"/>
    </location>
    <ligand>
        <name>NADP(+)</name>
        <dbReference type="ChEBI" id="CHEBI:58349"/>
    </ligand>
</feature>
<protein>
    <recommendedName>
        <fullName evidence="4">ADP-L-glycero-D-manno-heptose-6-epimerase</fullName>
        <ecNumber evidence="4">5.1.3.20</ecNumber>
    </recommendedName>
    <alternativeName>
        <fullName evidence="4">ADP-L-glycero-beta-D-manno-heptose-6-epimerase</fullName>
        <shortName evidence="4">ADP-glyceromanno-heptose 6-epimerase</shortName>
        <shortName evidence="4">ADP-hep 6-epimerase</shortName>
        <shortName evidence="4">AGME</shortName>
    </alternativeName>
</protein>
<dbReference type="CDD" id="cd05248">
    <property type="entry name" value="ADP_GME_SDR_e"/>
    <property type="match status" value="1"/>
</dbReference>
<dbReference type="PANTHER" id="PTHR43103:SF3">
    <property type="entry name" value="ADP-L-GLYCERO-D-MANNO-HEPTOSE-6-EPIMERASE"/>
    <property type="match status" value="1"/>
</dbReference>
<proteinExistence type="inferred from homology"/>
<dbReference type="HOGENOM" id="CLU_007383_1_3_7"/>
<dbReference type="GO" id="GO:0005975">
    <property type="term" value="P:carbohydrate metabolic process"/>
    <property type="evidence" value="ECO:0007669"/>
    <property type="project" value="UniProtKB-UniRule"/>
</dbReference>
<feature type="binding site" evidence="4">
    <location>
        <position position="280"/>
    </location>
    <ligand>
        <name>substrate</name>
    </ligand>
</feature>
<dbReference type="Gene3D" id="3.90.25.10">
    <property type="entry name" value="UDP-galactose 4-epimerase, domain 1"/>
    <property type="match status" value="1"/>
</dbReference>
<evidence type="ECO:0000256" key="3">
    <source>
        <dbReference type="ARBA" id="ARBA00023277"/>
    </source>
</evidence>
<dbReference type="STRING" id="1121448.DGI_0683"/>
<dbReference type="SUPFAM" id="SSF51735">
    <property type="entry name" value="NAD(P)-binding Rossmann-fold domains"/>
    <property type="match status" value="1"/>
</dbReference>
<keyword evidence="1 4" id="KW-0521">NADP</keyword>
<comment type="pathway">
    <text evidence="4">Nucleotide-sugar biosynthesis; ADP-L-glycero-beta-D-manno-heptose biosynthesis; ADP-L-glycero-beta-D-manno-heptose from D-glycero-beta-D-manno-heptose 7-phosphate: step 4/4.</text>
</comment>
<dbReference type="AlphaFoldDB" id="T2G8J3"/>
<evidence type="ECO:0000256" key="2">
    <source>
        <dbReference type="ARBA" id="ARBA00023235"/>
    </source>
</evidence>
<feature type="binding site" evidence="4">
    <location>
        <begin position="201"/>
        <end position="204"/>
    </location>
    <ligand>
        <name>substrate</name>
    </ligand>
</feature>
<feature type="active site" description="Proton acceptor" evidence="4">
    <location>
        <position position="178"/>
    </location>
</feature>
<dbReference type="InterPro" id="IPR011912">
    <property type="entry name" value="Heptose_epim"/>
</dbReference>
<feature type="binding site" evidence="4">
    <location>
        <position position="52"/>
    </location>
    <ligand>
        <name>NADP(+)</name>
        <dbReference type="ChEBI" id="CHEBI:58349"/>
    </ligand>
</feature>
<dbReference type="HAMAP" id="MF_01601">
    <property type="entry name" value="Heptose_epimerase"/>
    <property type="match status" value="1"/>
</dbReference>
<dbReference type="NCBIfam" id="TIGR02197">
    <property type="entry name" value="heptose_epim"/>
    <property type="match status" value="1"/>
</dbReference>
<gene>
    <name evidence="4" type="primary">hldD</name>
    <name evidence="6" type="ORF">DGI_0683</name>
</gene>
<dbReference type="PANTHER" id="PTHR43103">
    <property type="entry name" value="NUCLEOSIDE-DIPHOSPHATE-SUGAR EPIMERASE"/>
    <property type="match status" value="1"/>
</dbReference>
<feature type="binding site" evidence="4">
    <location>
        <begin position="74"/>
        <end position="78"/>
    </location>
    <ligand>
        <name>NADP(+)</name>
        <dbReference type="ChEBI" id="CHEBI:58349"/>
    </ligand>
</feature>
<feature type="domain" description="NAD-dependent epimerase/dehydratase" evidence="5">
    <location>
        <begin position="1"/>
        <end position="243"/>
    </location>
</feature>
<sequence>MVITGAAGFLGSVLCWQLNELGEDRLLLVDELGAGEKWRNLVKRRYLDFLPKDEFLRRVKADALDLPVRAVVHLGARSATTERDAGFLYENNVRYATTLCRWTLARGARFLFASSAATYGNGEHGFDDDSARLPVLRPRNAYAWSKHRVDQWLAMEGLLDRVASLKFFNVFGPNEYHKGPMRSVALQAFEQIRDAGRVKLFASHREDYADGGQLRDFVSVKDCAAVMAWLLEHPEACGIFNVGTGQARSFRDLATAVFQAMGREPAIDYIPMPEPLRAGYQYFTQAGMTRLRNAGYAAPFQTLEAAVTDYVQGHLLTDDWYC</sequence>
<dbReference type="InterPro" id="IPR036291">
    <property type="entry name" value="NAD(P)-bd_dom_sf"/>
</dbReference>
<dbReference type="UniPathway" id="UPA00356">
    <property type="reaction ID" value="UER00440"/>
</dbReference>
<dbReference type="KEGG" id="dgg:DGI_0683"/>
<keyword evidence="3 4" id="KW-0119">Carbohydrate metabolism</keyword>
<dbReference type="GO" id="GO:0097171">
    <property type="term" value="P:ADP-L-glycero-beta-D-manno-heptose biosynthetic process"/>
    <property type="evidence" value="ECO:0007669"/>
    <property type="project" value="UniProtKB-UniPathway"/>
</dbReference>
<name>T2G8J3_MEGG1</name>
<dbReference type="eggNOG" id="COG0451">
    <property type="taxonomic scope" value="Bacteria"/>
</dbReference>
<comment type="function">
    <text evidence="4">Catalyzes the interconversion between ADP-D-glycero-beta-D-manno-heptose and ADP-L-glycero-beta-D-manno-heptose via an epimerization at carbon 6 of the heptose.</text>
</comment>
<feature type="binding site" evidence="4">
    <location>
        <position position="180"/>
    </location>
    <ligand>
        <name>substrate</name>
    </ligand>
</feature>
<feature type="binding site" evidence="4">
    <location>
        <position position="215"/>
    </location>
    <ligand>
        <name>substrate</name>
    </ligand>
</feature>
<comment type="cofactor">
    <cofactor evidence="4">
        <name>NADP(+)</name>
        <dbReference type="ChEBI" id="CHEBI:58349"/>
    </cofactor>
    <text evidence="4">Binds 1 NADP(+) per subunit.</text>
</comment>
<evidence type="ECO:0000313" key="6">
    <source>
        <dbReference type="EMBL" id="AGW12588.1"/>
    </source>
</evidence>
<feature type="binding site" evidence="4">
    <location>
        <position position="187"/>
    </location>
    <ligand>
        <name>substrate</name>
    </ligand>
</feature>
<organism evidence="6 7">
    <name type="scientific">Megalodesulfovibrio gigas (strain ATCC 19364 / DSM 1382 / NCIMB 9332 / VKM B-1759)</name>
    <name type="common">Desulfovibrio gigas</name>
    <dbReference type="NCBI Taxonomy" id="1121448"/>
    <lineage>
        <taxon>Bacteria</taxon>
        <taxon>Pseudomonadati</taxon>
        <taxon>Thermodesulfobacteriota</taxon>
        <taxon>Desulfovibrionia</taxon>
        <taxon>Desulfovibrionales</taxon>
        <taxon>Desulfovibrionaceae</taxon>
        <taxon>Megalodesulfovibrio</taxon>
    </lineage>
</organism>
<feature type="binding site" evidence="4">
    <location>
        <begin position="9"/>
        <end position="10"/>
    </location>
    <ligand>
        <name>NADP(+)</name>
        <dbReference type="ChEBI" id="CHEBI:58349"/>
    </ligand>
</feature>
<dbReference type="PATRIC" id="fig|1121448.10.peg.690"/>
<keyword evidence="2 4" id="KW-0413">Isomerase</keyword>
<dbReference type="GO" id="GO:0008712">
    <property type="term" value="F:ADP-glyceromanno-heptose 6-epimerase activity"/>
    <property type="evidence" value="ECO:0007669"/>
    <property type="project" value="UniProtKB-UniRule"/>
</dbReference>
<dbReference type="EMBL" id="CP006585">
    <property type="protein sequence ID" value="AGW12588.1"/>
    <property type="molecule type" value="Genomic_DNA"/>
</dbReference>
<reference evidence="6 7" key="1">
    <citation type="journal article" date="2013" name="J. Bacteriol.">
        <title>Roles of HynAB and Ech, the only two hydrogenases found in the model sulfate reducer Desulfovibrio gigas.</title>
        <authorList>
            <person name="Morais-Silva F.O."/>
            <person name="Santos C.I."/>
            <person name="Rodrigues R."/>
            <person name="Pereira I.A."/>
            <person name="Rodrigues-Pousada C."/>
        </authorList>
    </citation>
    <scope>NUCLEOTIDE SEQUENCE [LARGE SCALE GENOMIC DNA]</scope>
    <source>
        <strain evidence="7">ATCC 19364 / DSM 1382 / NCIMB 9332 / VKM B-1759</strain>
    </source>
</reference>
<evidence type="ECO:0000259" key="5">
    <source>
        <dbReference type="Pfam" id="PF01370"/>
    </source>
</evidence>
<reference evidence="7" key="2">
    <citation type="submission" date="2013-07" db="EMBL/GenBank/DDBJ databases">
        <authorList>
            <person name="Morais-Silva F.O."/>
            <person name="Rezende A.M."/>
            <person name="Pimentel C."/>
            <person name="Resende D.M."/>
            <person name="Santos C.I."/>
            <person name="Clemente C."/>
            <person name="de Oliveira L.M."/>
            <person name="da Silva S.M."/>
            <person name="Costa D.A."/>
            <person name="Varela-Raposo A."/>
            <person name="Horacio E.C.A."/>
            <person name="Matos M."/>
            <person name="Flores O."/>
            <person name="Ruiz J.C."/>
            <person name="Rodrigues-Pousada C."/>
        </authorList>
    </citation>
    <scope>NUCLEOTIDE SEQUENCE [LARGE SCALE GENOMIC DNA]</scope>
    <source>
        <strain evidence="7">ATCC 19364 / DSM 1382 / NCIMB 9332 / VKM B-1759</strain>
    </source>
</reference>
<feature type="binding site" evidence="4">
    <location>
        <position position="91"/>
    </location>
    <ligand>
        <name>NADP(+)</name>
        <dbReference type="ChEBI" id="CHEBI:58349"/>
    </ligand>
</feature>
<comment type="domain">
    <text evidence="4">Contains a large N-terminal NADP-binding domain, and a smaller C-terminal substrate-binding domain.</text>
</comment>
<dbReference type="EC" id="5.1.3.20" evidence="4"/>
<feature type="binding site" evidence="4">
    <location>
        <position position="178"/>
    </location>
    <ligand>
        <name>NADP(+)</name>
        <dbReference type="ChEBI" id="CHEBI:58349"/>
    </ligand>
</feature>
<comment type="similarity">
    <text evidence="4">Belongs to the NAD(P)-dependent epimerase/dehydratase family. HldD subfamily.</text>
</comment>
<comment type="catalytic activity">
    <reaction evidence="4">
        <text>ADP-D-glycero-beta-D-manno-heptose = ADP-L-glycero-beta-D-manno-heptose</text>
        <dbReference type="Rhea" id="RHEA:17577"/>
        <dbReference type="ChEBI" id="CHEBI:59967"/>
        <dbReference type="ChEBI" id="CHEBI:61506"/>
        <dbReference type="EC" id="5.1.3.20"/>
    </reaction>
</comment>
<dbReference type="Pfam" id="PF01370">
    <property type="entry name" value="Epimerase"/>
    <property type="match status" value="1"/>
</dbReference>
<feature type="binding site" evidence="4">
    <location>
        <position position="169"/>
    </location>
    <ligand>
        <name>substrate</name>
    </ligand>
</feature>
<dbReference type="Proteomes" id="UP000016587">
    <property type="component" value="Chromosome"/>
</dbReference>
<evidence type="ECO:0000313" key="7">
    <source>
        <dbReference type="Proteomes" id="UP000016587"/>
    </source>
</evidence>